<name>A0A4P9CBU8_EUBML</name>
<evidence type="ECO:0000256" key="1">
    <source>
        <dbReference type="ARBA" id="ARBA00004496"/>
    </source>
</evidence>
<dbReference type="GO" id="GO:0016491">
    <property type="term" value="F:oxidoreductase activity"/>
    <property type="evidence" value="ECO:0007669"/>
    <property type="project" value="UniProtKB-KW"/>
</dbReference>
<proteinExistence type="predicted"/>
<evidence type="ECO:0000313" key="5">
    <source>
        <dbReference type="EMBL" id="QCT73067.1"/>
    </source>
</evidence>
<protein>
    <submittedName>
        <fullName evidence="5">Nitroreductase</fullName>
    </submittedName>
</protein>
<sequence length="199" mass="22800">MSKDFYSAILNRRSFYAISKKSPISDNKIEEVIGHAIKHTPSAFNSQSSKVVLLFGEQHDKLWDIVMETLRKKVPANKFQPTEDKVNSFKAGHGTVLYFIDDTVTDSLVEQFPLYADNFPVWAEQANGMLQFSVWNSLEIEGLGANLQHYNPLIDEAVKKEWKLPDAWRLRAQMPFGEPTAMPGDKDFQPLSERLKVFY</sequence>
<dbReference type="CDD" id="cd02140">
    <property type="entry name" value="Frm2-like"/>
    <property type="match status" value="1"/>
</dbReference>
<gene>
    <name evidence="5" type="ORF">CPZ25_017630</name>
</gene>
<evidence type="ECO:0000256" key="2">
    <source>
        <dbReference type="ARBA" id="ARBA00022490"/>
    </source>
</evidence>
<dbReference type="EMBL" id="CP029487">
    <property type="protein sequence ID" value="QCT73067.1"/>
    <property type="molecule type" value="Genomic_DNA"/>
</dbReference>
<organism evidence="5 6">
    <name type="scientific">Eubacterium maltosivorans</name>
    <dbReference type="NCBI Taxonomy" id="2041044"/>
    <lineage>
        <taxon>Bacteria</taxon>
        <taxon>Bacillati</taxon>
        <taxon>Bacillota</taxon>
        <taxon>Clostridia</taxon>
        <taxon>Eubacteriales</taxon>
        <taxon>Eubacteriaceae</taxon>
        <taxon>Eubacterium</taxon>
    </lineage>
</organism>
<keyword evidence="6" id="KW-1185">Reference proteome</keyword>
<dbReference type="GO" id="GO:0005737">
    <property type="term" value="C:cytoplasm"/>
    <property type="evidence" value="ECO:0007669"/>
    <property type="project" value="UniProtKB-SubCell"/>
</dbReference>
<dbReference type="Pfam" id="PF00881">
    <property type="entry name" value="Nitroreductase"/>
    <property type="match status" value="1"/>
</dbReference>
<feature type="domain" description="Nitroreductase" evidence="4">
    <location>
        <begin position="9"/>
        <end position="177"/>
    </location>
</feature>
<dbReference type="PANTHER" id="PTHR43035">
    <property type="entry name" value="FATTY ACID REPRESSION MUTANT PROTEIN 2-RELATED"/>
    <property type="match status" value="1"/>
</dbReference>
<keyword evidence="3" id="KW-0560">Oxidoreductase</keyword>
<dbReference type="InterPro" id="IPR033877">
    <property type="entry name" value="Frm2/Hbn1"/>
</dbReference>
<dbReference type="FunFam" id="3.40.109.10:FF:000001">
    <property type="entry name" value="Nitroreductase family"/>
    <property type="match status" value="1"/>
</dbReference>
<dbReference type="AlphaFoldDB" id="A0A4P9CBU8"/>
<dbReference type="Proteomes" id="UP000218387">
    <property type="component" value="Chromosome"/>
</dbReference>
<dbReference type="InterPro" id="IPR000415">
    <property type="entry name" value="Nitroreductase-like"/>
</dbReference>
<dbReference type="Gene3D" id="3.40.109.10">
    <property type="entry name" value="NADH Oxidase"/>
    <property type="match status" value="1"/>
</dbReference>
<dbReference type="KEGG" id="emt:CPZ25_017630"/>
<dbReference type="SUPFAM" id="SSF55469">
    <property type="entry name" value="FMN-dependent nitroreductase-like"/>
    <property type="match status" value="1"/>
</dbReference>
<dbReference type="GO" id="GO:0034599">
    <property type="term" value="P:cellular response to oxidative stress"/>
    <property type="evidence" value="ECO:0007669"/>
    <property type="project" value="InterPro"/>
</dbReference>
<comment type="subcellular location">
    <subcellularLocation>
        <location evidence="1">Cytoplasm</location>
    </subcellularLocation>
</comment>
<accession>A0A4P9CBU8</accession>
<evidence type="ECO:0000313" key="6">
    <source>
        <dbReference type="Proteomes" id="UP000218387"/>
    </source>
</evidence>
<keyword evidence="2" id="KW-0963">Cytoplasm</keyword>
<dbReference type="RefSeq" id="WP_058695614.1">
    <property type="nucleotide sequence ID" value="NZ_CABJDW020000007.1"/>
</dbReference>
<reference evidence="5 6" key="1">
    <citation type="submission" date="2018-05" db="EMBL/GenBank/DDBJ databases">
        <title>Genome comparison of Eubacterium sp.</title>
        <authorList>
            <person name="Feng Y."/>
            <person name="Sanchez-Andrea I."/>
            <person name="Stams A.J.M."/>
            <person name="De Vos W.M."/>
        </authorList>
    </citation>
    <scope>NUCLEOTIDE SEQUENCE [LARGE SCALE GENOMIC DNA]</scope>
    <source>
        <strain evidence="5 6">YI</strain>
    </source>
</reference>
<evidence type="ECO:0000259" key="4">
    <source>
        <dbReference type="Pfam" id="PF00881"/>
    </source>
</evidence>
<dbReference type="PANTHER" id="PTHR43035:SF1">
    <property type="entry name" value="FATTY ACID REPRESSION MUTANT PROTEIN 2-RELATED"/>
    <property type="match status" value="1"/>
</dbReference>
<dbReference type="InterPro" id="IPR029479">
    <property type="entry name" value="Nitroreductase"/>
</dbReference>
<evidence type="ECO:0000256" key="3">
    <source>
        <dbReference type="ARBA" id="ARBA00023002"/>
    </source>
</evidence>